<dbReference type="InterPro" id="IPR010559">
    <property type="entry name" value="Sig_transdc_His_kin_internal"/>
</dbReference>
<dbReference type="SUPFAM" id="SSF55874">
    <property type="entry name" value="ATPase domain of HSP90 chaperone/DNA topoisomerase II/histidine kinase"/>
    <property type="match status" value="1"/>
</dbReference>
<gene>
    <name evidence="3" type="ORF">GTP46_02425</name>
</gene>
<dbReference type="InterPro" id="IPR003594">
    <property type="entry name" value="HATPase_dom"/>
</dbReference>
<dbReference type="Pfam" id="PF02518">
    <property type="entry name" value="HATPase_c"/>
    <property type="match status" value="1"/>
</dbReference>
<keyword evidence="1" id="KW-0812">Transmembrane</keyword>
<feature type="transmembrane region" description="Helical" evidence="1">
    <location>
        <begin position="53"/>
        <end position="73"/>
    </location>
</feature>
<sequence>MMAFAAWSGTDPGGAPQALQRVAACSPRQAAASALLVALAALAAVELRAYTWLALLAALLLPLGASAALLVLAQRRAVIRTWLSLWTALLLLAPVGVAVAGWIYTLGLSWIGIDPLNETQVMVVAALLFMLLLVLPLWMAQHRARTLHIAQLSQAALASDLKALQAQIEPHFLYNTLANTRYLVRHDPERATGMLDHLIAYLRSALPDLRSPMSTLGRECELAGHYLGLMAIRYGERLHVQIACAEDVKNLALPPLMLMPLVENAVQHGVEPHAGAVTVAVSAQREQDSVRVTVRDNGAGVGEPVLGSGVGLRNVRQRLEVLYGADATLRLSVGADGWTVAEFTLPLTRREPA</sequence>
<feature type="domain" description="Histidine kinase" evidence="2">
    <location>
        <begin position="257"/>
        <end position="349"/>
    </location>
</feature>
<keyword evidence="3" id="KW-0808">Transferase</keyword>
<dbReference type="PANTHER" id="PTHR34220:SF9">
    <property type="entry name" value="SIGNAL TRANSDUCTION HISTIDINE KINASE INTERNAL REGION DOMAIN-CONTAINING PROTEIN"/>
    <property type="match status" value="1"/>
</dbReference>
<dbReference type="InterPro" id="IPR036890">
    <property type="entry name" value="HATPase_C_sf"/>
</dbReference>
<dbReference type="RefSeq" id="WP_161005035.1">
    <property type="nucleotide sequence ID" value="NZ_WWCN01000002.1"/>
</dbReference>
<dbReference type="InterPro" id="IPR050640">
    <property type="entry name" value="Bact_2-comp_sensor_kinase"/>
</dbReference>
<keyword evidence="1" id="KW-0472">Membrane</keyword>
<reference evidence="3 4" key="1">
    <citation type="submission" date="2019-12" db="EMBL/GenBank/DDBJ databases">
        <title>Novel species isolated from a subtropical stream in China.</title>
        <authorList>
            <person name="Lu H."/>
        </authorList>
    </citation>
    <scope>NUCLEOTIDE SEQUENCE [LARGE SCALE GENOMIC DNA]</scope>
    <source>
        <strain evidence="3 4">FT135W</strain>
    </source>
</reference>
<evidence type="ECO:0000313" key="3">
    <source>
        <dbReference type="EMBL" id="MYM21500.1"/>
    </source>
</evidence>
<name>A0A6L8K2S4_9BURK</name>
<evidence type="ECO:0000256" key="1">
    <source>
        <dbReference type="SAM" id="Phobius"/>
    </source>
</evidence>
<evidence type="ECO:0000313" key="4">
    <source>
        <dbReference type="Proteomes" id="UP000479335"/>
    </source>
</evidence>
<dbReference type="AlphaFoldDB" id="A0A6L8K2S4"/>
<feature type="transmembrane region" description="Helical" evidence="1">
    <location>
        <begin position="85"/>
        <end position="113"/>
    </location>
</feature>
<dbReference type="PANTHER" id="PTHR34220">
    <property type="entry name" value="SENSOR HISTIDINE KINASE YPDA"/>
    <property type="match status" value="1"/>
</dbReference>
<feature type="transmembrane region" description="Helical" evidence="1">
    <location>
        <begin position="30"/>
        <end position="47"/>
    </location>
</feature>
<feature type="transmembrane region" description="Helical" evidence="1">
    <location>
        <begin position="119"/>
        <end position="139"/>
    </location>
</feature>
<organism evidence="3 4">
    <name type="scientific">Duganella flavida</name>
    <dbReference type="NCBI Taxonomy" id="2692175"/>
    <lineage>
        <taxon>Bacteria</taxon>
        <taxon>Pseudomonadati</taxon>
        <taxon>Pseudomonadota</taxon>
        <taxon>Betaproteobacteria</taxon>
        <taxon>Burkholderiales</taxon>
        <taxon>Oxalobacteraceae</taxon>
        <taxon>Telluria group</taxon>
        <taxon>Duganella</taxon>
    </lineage>
</organism>
<dbReference type="PROSITE" id="PS50109">
    <property type="entry name" value="HIS_KIN"/>
    <property type="match status" value="1"/>
</dbReference>
<keyword evidence="4" id="KW-1185">Reference proteome</keyword>
<dbReference type="GO" id="GO:0000155">
    <property type="term" value="F:phosphorelay sensor kinase activity"/>
    <property type="evidence" value="ECO:0007669"/>
    <property type="project" value="InterPro"/>
</dbReference>
<keyword evidence="3" id="KW-0418">Kinase</keyword>
<accession>A0A6L8K2S4</accession>
<proteinExistence type="predicted"/>
<dbReference type="EMBL" id="WWCN01000002">
    <property type="protein sequence ID" value="MYM21500.1"/>
    <property type="molecule type" value="Genomic_DNA"/>
</dbReference>
<protein>
    <submittedName>
        <fullName evidence="3">Sensor histidine kinase</fullName>
    </submittedName>
</protein>
<dbReference type="GO" id="GO:0016020">
    <property type="term" value="C:membrane"/>
    <property type="evidence" value="ECO:0007669"/>
    <property type="project" value="InterPro"/>
</dbReference>
<dbReference type="Pfam" id="PF06580">
    <property type="entry name" value="His_kinase"/>
    <property type="match status" value="1"/>
</dbReference>
<comment type="caution">
    <text evidence="3">The sequence shown here is derived from an EMBL/GenBank/DDBJ whole genome shotgun (WGS) entry which is preliminary data.</text>
</comment>
<dbReference type="InterPro" id="IPR005467">
    <property type="entry name" value="His_kinase_dom"/>
</dbReference>
<dbReference type="Gene3D" id="3.30.565.10">
    <property type="entry name" value="Histidine kinase-like ATPase, C-terminal domain"/>
    <property type="match status" value="1"/>
</dbReference>
<dbReference type="SMART" id="SM00387">
    <property type="entry name" value="HATPase_c"/>
    <property type="match status" value="1"/>
</dbReference>
<keyword evidence="1" id="KW-1133">Transmembrane helix</keyword>
<dbReference type="Proteomes" id="UP000479335">
    <property type="component" value="Unassembled WGS sequence"/>
</dbReference>
<evidence type="ECO:0000259" key="2">
    <source>
        <dbReference type="PROSITE" id="PS50109"/>
    </source>
</evidence>